<dbReference type="Proteomes" id="UP000186817">
    <property type="component" value="Unassembled WGS sequence"/>
</dbReference>
<accession>A0A1Q9EIC7</accession>
<dbReference type="AlphaFoldDB" id="A0A1Q9EIC7"/>
<dbReference type="OrthoDB" id="408105at2759"/>
<name>A0A1Q9EIC7_SYMMI</name>
<keyword evidence="2" id="KW-1185">Reference proteome</keyword>
<proteinExistence type="predicted"/>
<evidence type="ECO:0000313" key="2">
    <source>
        <dbReference type="Proteomes" id="UP000186817"/>
    </source>
</evidence>
<reference evidence="1 2" key="1">
    <citation type="submission" date="2016-02" db="EMBL/GenBank/DDBJ databases">
        <title>Genome analysis of coral dinoflagellate symbionts highlights evolutionary adaptations to a symbiotic lifestyle.</title>
        <authorList>
            <person name="Aranda M."/>
            <person name="Li Y."/>
            <person name="Liew Y.J."/>
            <person name="Baumgarten S."/>
            <person name="Simakov O."/>
            <person name="Wilson M."/>
            <person name="Piel J."/>
            <person name="Ashoor H."/>
            <person name="Bougouffa S."/>
            <person name="Bajic V.B."/>
            <person name="Ryu T."/>
            <person name="Ravasi T."/>
            <person name="Bayer T."/>
            <person name="Micklem G."/>
            <person name="Kim H."/>
            <person name="Bhak J."/>
            <person name="Lajeunesse T.C."/>
            <person name="Voolstra C.R."/>
        </authorList>
    </citation>
    <scope>NUCLEOTIDE SEQUENCE [LARGE SCALE GENOMIC DNA]</scope>
    <source>
        <strain evidence="1 2">CCMP2467</strain>
    </source>
</reference>
<organism evidence="1 2">
    <name type="scientific">Symbiodinium microadriaticum</name>
    <name type="common">Dinoflagellate</name>
    <name type="synonym">Zooxanthella microadriatica</name>
    <dbReference type="NCBI Taxonomy" id="2951"/>
    <lineage>
        <taxon>Eukaryota</taxon>
        <taxon>Sar</taxon>
        <taxon>Alveolata</taxon>
        <taxon>Dinophyceae</taxon>
        <taxon>Suessiales</taxon>
        <taxon>Symbiodiniaceae</taxon>
        <taxon>Symbiodinium</taxon>
    </lineage>
</organism>
<dbReference type="EMBL" id="LSRX01000145">
    <property type="protein sequence ID" value="OLQ07182.1"/>
    <property type="molecule type" value="Genomic_DNA"/>
</dbReference>
<protein>
    <submittedName>
        <fullName evidence="1">Uncharacterized protein</fullName>
    </submittedName>
</protein>
<comment type="caution">
    <text evidence="1">The sequence shown here is derived from an EMBL/GenBank/DDBJ whole genome shotgun (WGS) entry which is preliminary data.</text>
</comment>
<gene>
    <name evidence="1" type="ORF">AK812_SmicGene9447</name>
</gene>
<evidence type="ECO:0000313" key="1">
    <source>
        <dbReference type="EMBL" id="OLQ07182.1"/>
    </source>
</evidence>
<sequence>MDEAAQRGSGQEPSSEAARRTVVNDLAAAMEVHSQGRWNVLYPDAACQVATDFQIRLREEPTIRTTASCVSHDLEVRASEIQGFSTRCKQWLEDEQDASRNEEEEAWRRAILRQQKVRADKRVGFVFWAVILGHVTIYVILFNTRELPSQSLLAYNEPWEPEYRSFGEACQVAAAALGSFALFFCISCADRVVPSWRAELSAAIGCASFIFQCGCIAAFFHFREDLLHVCAAGVTVGWIARHVHSRFSAALVAITFCIYIAFWSMARPSFAFRPFWDVFRESAVCLGISALFFFISWSELGSTLTGFWALYFLSSLVTLGIFAAYLAGVASLSFGFSPFIGIFTRSLFFPGRFREGLEEMAEHNTLNKTITFEGTVSHEPGKACVVSWPGKYVTAWDHMVTSARAGQTSAAVVFLPEGTKNFGKHSPIPTREGLDGRCWCEPLYGEKKPWGCRWWALWIQNVEAAVKHRAELQVYFFEGACEKGKVGSFETAGQENLRREALLEKMRDFEDTDSFRDAEEAGLNKLSRLERYDSSSQYSREKYRLFLQWLPDSERQFLQDSEGLGNSQKAEVAWLEKKGYRYTSVDISRWLKQPRELPEDREHLWAWKPEPNSLVGHPVVCNELPSP</sequence>